<dbReference type="KEGG" id="tad:TRIADDRAFT_9843"/>
<dbReference type="InParanoid" id="B3SF42"/>
<keyword evidence="1" id="KW-0694">RNA-binding</keyword>
<reference evidence="3 4" key="1">
    <citation type="journal article" date="2008" name="Nature">
        <title>The Trichoplax genome and the nature of placozoans.</title>
        <authorList>
            <person name="Srivastava M."/>
            <person name="Begovic E."/>
            <person name="Chapman J."/>
            <person name="Putnam N.H."/>
            <person name="Hellsten U."/>
            <person name="Kawashima T."/>
            <person name="Kuo A."/>
            <person name="Mitros T."/>
            <person name="Salamov A."/>
            <person name="Carpenter M.L."/>
            <person name="Signorovitch A.Y."/>
            <person name="Moreno M.A."/>
            <person name="Kamm K."/>
            <person name="Grimwood J."/>
            <person name="Schmutz J."/>
            <person name="Shapiro H."/>
            <person name="Grigoriev I.V."/>
            <person name="Buss L.W."/>
            <person name="Schierwater B."/>
            <person name="Dellaporta S.L."/>
            <person name="Rokhsar D.S."/>
        </authorList>
    </citation>
    <scope>NUCLEOTIDE SEQUENCE [LARGE SCALE GENOMIC DNA]</scope>
    <source>
        <strain evidence="3 4">Grell-BS-1999</strain>
    </source>
</reference>
<feature type="domain" description="RRM" evidence="2">
    <location>
        <begin position="1"/>
        <end position="62"/>
    </location>
</feature>
<dbReference type="InterPro" id="IPR012677">
    <property type="entry name" value="Nucleotide-bd_a/b_plait_sf"/>
</dbReference>
<keyword evidence="4" id="KW-1185">Reference proteome</keyword>
<gene>
    <name evidence="3" type="ORF">TRIADDRAFT_9843</name>
</gene>
<dbReference type="AlphaFoldDB" id="B3SF42"/>
<organism evidence="3 4">
    <name type="scientific">Trichoplax adhaerens</name>
    <name type="common">Trichoplax reptans</name>
    <dbReference type="NCBI Taxonomy" id="10228"/>
    <lineage>
        <taxon>Eukaryota</taxon>
        <taxon>Metazoa</taxon>
        <taxon>Placozoa</taxon>
        <taxon>Uniplacotomia</taxon>
        <taxon>Trichoplacea</taxon>
        <taxon>Trichoplacidae</taxon>
        <taxon>Trichoplax</taxon>
    </lineage>
</organism>
<dbReference type="GeneID" id="6760075"/>
<dbReference type="HOGENOM" id="CLU_2910861_0_0_1"/>
<dbReference type="CTD" id="6760075"/>
<dbReference type="EMBL" id="DS985891">
    <property type="protein sequence ID" value="EDV18653.1"/>
    <property type="molecule type" value="Genomic_DNA"/>
</dbReference>
<dbReference type="Proteomes" id="UP000009022">
    <property type="component" value="Unassembled WGS sequence"/>
</dbReference>
<evidence type="ECO:0000313" key="4">
    <source>
        <dbReference type="Proteomes" id="UP000009022"/>
    </source>
</evidence>
<dbReference type="RefSeq" id="XP_002118861.1">
    <property type="nucleotide sequence ID" value="XM_002118825.1"/>
</dbReference>
<evidence type="ECO:0000259" key="2">
    <source>
        <dbReference type="PROSITE" id="PS50102"/>
    </source>
</evidence>
<dbReference type="GO" id="GO:0003723">
    <property type="term" value="F:RNA binding"/>
    <property type="evidence" value="ECO:0007669"/>
    <property type="project" value="UniProtKB-UniRule"/>
</dbReference>
<dbReference type="PhylomeDB" id="B3SF42"/>
<dbReference type="Pfam" id="PF00076">
    <property type="entry name" value="RRM_1"/>
    <property type="match status" value="1"/>
</dbReference>
<protein>
    <recommendedName>
        <fullName evidence="2">RRM domain-containing protein</fullName>
    </recommendedName>
</protein>
<dbReference type="InterPro" id="IPR035979">
    <property type="entry name" value="RBD_domain_sf"/>
</dbReference>
<accession>B3SF42</accession>
<dbReference type="PROSITE" id="PS50102">
    <property type="entry name" value="RRM"/>
    <property type="match status" value="1"/>
</dbReference>
<dbReference type="InterPro" id="IPR000504">
    <property type="entry name" value="RRM_dom"/>
</dbReference>
<feature type="non-terminal residue" evidence="3">
    <location>
        <position position="62"/>
    </location>
</feature>
<proteinExistence type="predicted"/>
<sequence>LLISNGGLGCGITRTILTSVFGRYGQITNIIMLPDKPFSVLSYQTVTDAKQAYDNIHAIELI</sequence>
<dbReference type="SUPFAM" id="SSF54928">
    <property type="entry name" value="RNA-binding domain, RBD"/>
    <property type="match status" value="1"/>
</dbReference>
<feature type="non-terminal residue" evidence="3">
    <location>
        <position position="1"/>
    </location>
</feature>
<evidence type="ECO:0000256" key="1">
    <source>
        <dbReference type="PROSITE-ProRule" id="PRU00176"/>
    </source>
</evidence>
<dbReference type="OrthoDB" id="271595at2759"/>
<name>B3SF42_TRIAD</name>
<evidence type="ECO:0000313" key="3">
    <source>
        <dbReference type="EMBL" id="EDV18653.1"/>
    </source>
</evidence>
<dbReference type="Gene3D" id="3.30.70.330">
    <property type="match status" value="1"/>
</dbReference>